<dbReference type="InterPro" id="IPR051604">
    <property type="entry name" value="Ergot_Alk_Oxidoreductase"/>
</dbReference>
<dbReference type="Proteomes" id="UP000579647">
    <property type="component" value="Unassembled WGS sequence"/>
</dbReference>
<evidence type="ECO:0000313" key="3">
    <source>
        <dbReference type="Proteomes" id="UP000579647"/>
    </source>
</evidence>
<dbReference type="PANTHER" id="PTHR43162">
    <property type="match status" value="1"/>
</dbReference>
<name>A0A840WDV6_9ACTN</name>
<evidence type="ECO:0000313" key="2">
    <source>
        <dbReference type="EMBL" id="MBB5490155.1"/>
    </source>
</evidence>
<accession>A0A840WDV6</accession>
<dbReference type="Pfam" id="PF13460">
    <property type="entry name" value="NAD_binding_10"/>
    <property type="match status" value="1"/>
</dbReference>
<gene>
    <name evidence="2" type="ORF">HNR07_001292</name>
</gene>
<evidence type="ECO:0000259" key="1">
    <source>
        <dbReference type="Pfam" id="PF13460"/>
    </source>
</evidence>
<dbReference type="SUPFAM" id="SSF51735">
    <property type="entry name" value="NAD(P)-binding Rossmann-fold domains"/>
    <property type="match status" value="1"/>
</dbReference>
<dbReference type="InterPro" id="IPR016040">
    <property type="entry name" value="NAD(P)-bd_dom"/>
</dbReference>
<dbReference type="Gene3D" id="3.40.50.720">
    <property type="entry name" value="NAD(P)-binding Rossmann-like Domain"/>
    <property type="match status" value="1"/>
</dbReference>
<feature type="domain" description="NAD(P)-binding" evidence="1">
    <location>
        <begin position="15"/>
        <end position="180"/>
    </location>
</feature>
<reference evidence="2 3" key="1">
    <citation type="submission" date="2020-08" db="EMBL/GenBank/DDBJ databases">
        <title>Sequencing the genomes of 1000 actinobacteria strains.</title>
        <authorList>
            <person name="Klenk H.-P."/>
        </authorList>
    </citation>
    <scope>NUCLEOTIDE SEQUENCE [LARGE SCALE GENOMIC DNA]</scope>
    <source>
        <strain evidence="2 3">DSM 44598</strain>
    </source>
</reference>
<dbReference type="PANTHER" id="PTHR43162:SF1">
    <property type="entry name" value="PRESTALK A DIFFERENTIATION PROTEIN A"/>
    <property type="match status" value="1"/>
</dbReference>
<dbReference type="Gene3D" id="3.90.25.10">
    <property type="entry name" value="UDP-galactose 4-epimerase, domain 1"/>
    <property type="match status" value="1"/>
</dbReference>
<sequence length="283" mass="30835">MTENNVIARPVLVTGATGMTGSRVLAQLRELGVPTRAASRSSEWRFDWSEPQTWEKVLEGAGSVYLIQDDTNPRTPEFVERAVAHGVERIVRLSARGVDQPGYFEGVDGIPSHLEGEEALRSSGLEWTVLRPGWFAQNFSEGFLTEGARTGVLRLPTGDGAATWIDVEDIAAVAVAALTGPGHHGRTYELSGPRALTVAEALTEISEALGRPIRYEAVPVDEYVNDLLEQGWPKEGAQELVSALSAIRRGLEAKVSPGVKEALGREPRDFTEFVIRTFDAQWA</sequence>
<dbReference type="EMBL" id="JACHDO010000001">
    <property type="protein sequence ID" value="MBB5490155.1"/>
    <property type="molecule type" value="Genomic_DNA"/>
</dbReference>
<organism evidence="2 3">
    <name type="scientific">Nocardiopsis metallicus</name>
    <dbReference type="NCBI Taxonomy" id="179819"/>
    <lineage>
        <taxon>Bacteria</taxon>
        <taxon>Bacillati</taxon>
        <taxon>Actinomycetota</taxon>
        <taxon>Actinomycetes</taxon>
        <taxon>Streptosporangiales</taxon>
        <taxon>Nocardiopsidaceae</taxon>
        <taxon>Nocardiopsis</taxon>
    </lineage>
</organism>
<protein>
    <submittedName>
        <fullName evidence="2">Uncharacterized protein YbjT (DUF2867 family)</fullName>
    </submittedName>
</protein>
<dbReference type="RefSeq" id="WP_184363145.1">
    <property type="nucleotide sequence ID" value="NZ_BAAAKM010000044.1"/>
</dbReference>
<dbReference type="InterPro" id="IPR036291">
    <property type="entry name" value="NAD(P)-bd_dom_sf"/>
</dbReference>
<proteinExistence type="predicted"/>
<dbReference type="AlphaFoldDB" id="A0A840WDV6"/>
<keyword evidence="3" id="KW-1185">Reference proteome</keyword>
<comment type="caution">
    <text evidence="2">The sequence shown here is derived from an EMBL/GenBank/DDBJ whole genome shotgun (WGS) entry which is preliminary data.</text>
</comment>
<dbReference type="CDD" id="cd05269">
    <property type="entry name" value="TMR_SDR_a"/>
    <property type="match status" value="1"/>
</dbReference>